<dbReference type="PANTHER" id="PTHR10015:SF332">
    <property type="entry name" value="HEAT STRESS TRANSCRIPTION FACTOR C-1"/>
    <property type="match status" value="1"/>
</dbReference>
<dbReference type="SMART" id="SM00415">
    <property type="entry name" value="HSF"/>
    <property type="match status" value="1"/>
</dbReference>
<dbReference type="InterPro" id="IPR000232">
    <property type="entry name" value="HSF_DNA-bd"/>
</dbReference>
<keyword evidence="4" id="KW-0539">Nucleus</keyword>
<evidence type="ECO:0000256" key="3">
    <source>
        <dbReference type="ARBA" id="ARBA00023125"/>
    </source>
</evidence>
<evidence type="ECO:0000256" key="1">
    <source>
        <dbReference type="ARBA" id="ARBA00004123"/>
    </source>
</evidence>
<dbReference type="Proteomes" id="UP001472677">
    <property type="component" value="Unassembled WGS sequence"/>
</dbReference>
<dbReference type="PROSITE" id="PS00434">
    <property type="entry name" value="HSF_DOMAIN"/>
    <property type="match status" value="1"/>
</dbReference>
<evidence type="ECO:0000313" key="9">
    <source>
        <dbReference type="Proteomes" id="UP001472677"/>
    </source>
</evidence>
<dbReference type="Pfam" id="PF00447">
    <property type="entry name" value="HSF_DNA-bind"/>
    <property type="match status" value="1"/>
</dbReference>
<dbReference type="InterPro" id="IPR036388">
    <property type="entry name" value="WH-like_DNA-bd_sf"/>
</dbReference>
<comment type="similarity">
    <text evidence="5">Belongs to the HSF family.</text>
</comment>
<accession>A0ABR2EEN2</accession>
<evidence type="ECO:0000256" key="4">
    <source>
        <dbReference type="ARBA" id="ARBA00023242"/>
    </source>
</evidence>
<evidence type="ECO:0000256" key="5">
    <source>
        <dbReference type="RuleBase" id="RU004020"/>
    </source>
</evidence>
<protein>
    <recommendedName>
        <fullName evidence="7">HSF-type DNA-binding domain-containing protein</fullName>
    </recommendedName>
</protein>
<organism evidence="8 9">
    <name type="scientific">Hibiscus sabdariffa</name>
    <name type="common">roselle</name>
    <dbReference type="NCBI Taxonomy" id="183260"/>
    <lineage>
        <taxon>Eukaryota</taxon>
        <taxon>Viridiplantae</taxon>
        <taxon>Streptophyta</taxon>
        <taxon>Embryophyta</taxon>
        <taxon>Tracheophyta</taxon>
        <taxon>Spermatophyta</taxon>
        <taxon>Magnoliopsida</taxon>
        <taxon>eudicotyledons</taxon>
        <taxon>Gunneridae</taxon>
        <taxon>Pentapetalae</taxon>
        <taxon>rosids</taxon>
        <taxon>malvids</taxon>
        <taxon>Malvales</taxon>
        <taxon>Malvaceae</taxon>
        <taxon>Malvoideae</taxon>
        <taxon>Hibiscus</taxon>
    </lineage>
</organism>
<dbReference type="InterPro" id="IPR036390">
    <property type="entry name" value="WH_DNA-bd_sf"/>
</dbReference>
<proteinExistence type="inferred from homology"/>
<dbReference type="PRINTS" id="PR00056">
    <property type="entry name" value="HSFDOMAIN"/>
</dbReference>
<dbReference type="PANTHER" id="PTHR10015">
    <property type="entry name" value="HEAT SHOCK TRANSCRIPTION FACTOR"/>
    <property type="match status" value="1"/>
</dbReference>
<name>A0ABR2EEN2_9ROSI</name>
<comment type="caution">
    <text evidence="8">The sequence shown here is derived from an EMBL/GenBank/DDBJ whole genome shotgun (WGS) entry which is preliminary data.</text>
</comment>
<reference evidence="8 9" key="1">
    <citation type="journal article" date="2024" name="G3 (Bethesda)">
        <title>Genome assembly of Hibiscus sabdariffa L. provides insights into metabolisms of medicinal natural products.</title>
        <authorList>
            <person name="Kim T."/>
        </authorList>
    </citation>
    <scope>NUCLEOTIDE SEQUENCE [LARGE SCALE GENOMIC DNA]</scope>
    <source>
        <strain evidence="8">TK-2024</strain>
        <tissue evidence="8">Old leaves</tissue>
    </source>
</reference>
<evidence type="ECO:0000259" key="7">
    <source>
        <dbReference type="PROSITE" id="PS00434"/>
    </source>
</evidence>
<evidence type="ECO:0000256" key="2">
    <source>
        <dbReference type="ARBA" id="ARBA00023016"/>
    </source>
</evidence>
<feature type="compositionally biased region" description="Basic and acidic residues" evidence="6">
    <location>
        <begin position="181"/>
        <end position="191"/>
    </location>
</feature>
<dbReference type="SUPFAM" id="SSF46785">
    <property type="entry name" value="Winged helix' DNA-binding domain"/>
    <property type="match status" value="1"/>
</dbReference>
<comment type="subcellular location">
    <subcellularLocation>
        <location evidence="1">Nucleus</location>
    </subcellularLocation>
</comment>
<keyword evidence="2" id="KW-0346">Stress response</keyword>
<dbReference type="Gene3D" id="1.10.10.10">
    <property type="entry name" value="Winged helix-like DNA-binding domain superfamily/Winged helix DNA-binding domain"/>
    <property type="match status" value="1"/>
</dbReference>
<feature type="domain" description="HSF-type DNA-binding" evidence="7">
    <location>
        <begin position="56"/>
        <end position="80"/>
    </location>
</feature>
<dbReference type="EMBL" id="JBBPBM010000015">
    <property type="protein sequence ID" value="KAK8559103.1"/>
    <property type="molecule type" value="Genomic_DNA"/>
</dbReference>
<keyword evidence="3" id="KW-0238">DNA-binding</keyword>
<feature type="compositionally biased region" description="Low complexity" evidence="6">
    <location>
        <begin position="203"/>
        <end position="214"/>
    </location>
</feature>
<evidence type="ECO:0000313" key="8">
    <source>
        <dbReference type="EMBL" id="KAK8559103.1"/>
    </source>
</evidence>
<sequence length="342" mass="38366">METEMEMEKEKEVVAAFVAKTYEMVNDPMTDGLITWGKANNSFLVIDPLDFSNKILPFYFKHSNFSSFVRQLNTYGFRKVDPDKWEFANEWFLRGQKQLLKNVVRRKHGKNRYMQVKPDDDDEIATEIARLTEEQMSFEHELKGMYKRLETTERRPQQMAAFLQKVVQEPDFLSRMMLQRERNRQLTPEKKRCLKVTPPPSYSSPSTPSSSSYSSVAVSLSTNSVKSEDEGCHPELISSSVSLSPLPSPEDSVEVLGRRYVVGQVMNYGCDAVMNHSPVVAPLVIENGMAISSSGMSSIAGYGDRNGQLGYLGEMAVAAAAVTGVEVRVPPPYPFSLLGGGF</sequence>
<evidence type="ECO:0000256" key="6">
    <source>
        <dbReference type="SAM" id="MobiDB-lite"/>
    </source>
</evidence>
<keyword evidence="9" id="KW-1185">Reference proteome</keyword>
<feature type="region of interest" description="Disordered" evidence="6">
    <location>
        <begin position="181"/>
        <end position="214"/>
    </location>
</feature>
<gene>
    <name evidence="8" type="ORF">V6N12_042388</name>
</gene>